<dbReference type="PANTHER" id="PTHR35689:SF1">
    <property type="entry name" value="EARLY ENDOSOME ANTIGEN"/>
    <property type="match status" value="1"/>
</dbReference>
<protein>
    <submittedName>
        <fullName evidence="4 5">Uncharacterized protein LOC109728952 isoform X1</fullName>
    </submittedName>
</protein>
<evidence type="ECO:0000313" key="4">
    <source>
        <dbReference type="RefSeq" id="XP_020115102.1"/>
    </source>
</evidence>
<keyword evidence="3" id="KW-1185">Reference proteome</keyword>
<feature type="compositionally biased region" description="Polar residues" evidence="2">
    <location>
        <begin position="117"/>
        <end position="127"/>
    </location>
</feature>
<keyword evidence="1" id="KW-0175">Coiled coil</keyword>
<feature type="region of interest" description="Disordered" evidence="2">
    <location>
        <begin position="99"/>
        <end position="127"/>
    </location>
</feature>
<evidence type="ECO:0000256" key="1">
    <source>
        <dbReference type="SAM" id="Coils"/>
    </source>
</evidence>
<feature type="coiled-coil region" evidence="1">
    <location>
        <begin position="47"/>
        <end position="81"/>
    </location>
</feature>
<name>A0A6P5H6K7_ANACO</name>
<sequence>MIWRLTPLYEQDVNRVVESYDELAKENDDLRAHPQDNLHLTARASEVESLQKDKEIVLVTLHKAEEEVVVLFEENRFLNEENKTLLLLLESKRLLRSSDSKNSSSASVKGKRKASLRDNSPTGGATDFSYASSSRESLCHRNLQCCTSETDLNLKESCYGSTGVVVPSGNV</sequence>
<evidence type="ECO:0000313" key="5">
    <source>
        <dbReference type="RefSeq" id="XP_020115104.1"/>
    </source>
</evidence>
<dbReference type="PANTHER" id="PTHR35689">
    <property type="entry name" value="EARLY ENDOSOME ANTIGEN"/>
    <property type="match status" value="1"/>
</dbReference>
<reference evidence="3" key="1">
    <citation type="journal article" date="2015" name="Nat. Genet.">
        <title>The pineapple genome and the evolution of CAM photosynthesis.</title>
        <authorList>
            <person name="Ming R."/>
            <person name="VanBuren R."/>
            <person name="Wai C.M."/>
            <person name="Tang H."/>
            <person name="Schatz M.C."/>
            <person name="Bowers J.E."/>
            <person name="Lyons E."/>
            <person name="Wang M.L."/>
            <person name="Chen J."/>
            <person name="Biggers E."/>
            <person name="Zhang J."/>
            <person name="Huang L."/>
            <person name="Zhang L."/>
            <person name="Miao W."/>
            <person name="Zhang J."/>
            <person name="Ye Z."/>
            <person name="Miao C."/>
            <person name="Lin Z."/>
            <person name="Wang H."/>
            <person name="Zhou H."/>
            <person name="Yim W.C."/>
            <person name="Priest H.D."/>
            <person name="Zheng C."/>
            <person name="Woodhouse M."/>
            <person name="Edger P.P."/>
            <person name="Guyot R."/>
            <person name="Guo H.B."/>
            <person name="Guo H."/>
            <person name="Zheng G."/>
            <person name="Singh R."/>
            <person name="Sharma A."/>
            <person name="Min X."/>
            <person name="Zheng Y."/>
            <person name="Lee H."/>
            <person name="Gurtowski J."/>
            <person name="Sedlazeck F.J."/>
            <person name="Harkess A."/>
            <person name="McKain M.R."/>
            <person name="Liao Z."/>
            <person name="Fang J."/>
            <person name="Liu J."/>
            <person name="Zhang X."/>
            <person name="Zhang Q."/>
            <person name="Hu W."/>
            <person name="Qin Y."/>
            <person name="Wang K."/>
            <person name="Chen L.Y."/>
            <person name="Shirley N."/>
            <person name="Lin Y.R."/>
            <person name="Liu L.Y."/>
            <person name="Hernandez A.G."/>
            <person name="Wright C.L."/>
            <person name="Bulone V."/>
            <person name="Tuskan G.A."/>
            <person name="Heath K."/>
            <person name="Zee F."/>
            <person name="Moore P.H."/>
            <person name="Sunkar R."/>
            <person name="Leebens-Mack J.H."/>
            <person name="Mockler T."/>
            <person name="Bennetzen J.L."/>
            <person name="Freeling M."/>
            <person name="Sankoff D."/>
            <person name="Paterson A.H."/>
            <person name="Zhu X."/>
            <person name="Yang X."/>
            <person name="Smith J.A."/>
            <person name="Cushman J.C."/>
            <person name="Paull R.E."/>
            <person name="Yu Q."/>
        </authorList>
    </citation>
    <scope>NUCLEOTIDE SEQUENCE [LARGE SCALE GENOMIC DNA]</scope>
    <source>
        <strain evidence="3">cv. F153</strain>
    </source>
</reference>
<proteinExistence type="predicted"/>
<dbReference type="OrthoDB" id="1913731at2759"/>
<reference evidence="4 5" key="2">
    <citation type="submission" date="2025-04" db="UniProtKB">
        <authorList>
            <consortium name="RefSeq"/>
        </authorList>
    </citation>
    <scope>IDENTIFICATION</scope>
    <source>
        <tissue evidence="4 5">Leaf</tissue>
    </source>
</reference>
<dbReference type="RefSeq" id="XP_020115104.1">
    <property type="nucleotide sequence ID" value="XM_020259515.1"/>
</dbReference>
<dbReference type="RefSeq" id="XP_020115102.1">
    <property type="nucleotide sequence ID" value="XM_020259513.1"/>
</dbReference>
<evidence type="ECO:0000256" key="2">
    <source>
        <dbReference type="SAM" id="MobiDB-lite"/>
    </source>
</evidence>
<accession>A0A6P5H6K7</accession>
<dbReference type="GeneID" id="109728952"/>
<organism evidence="4">
    <name type="scientific">Ananas comosus</name>
    <name type="common">Pineapple</name>
    <name type="synonym">Ananas ananas</name>
    <dbReference type="NCBI Taxonomy" id="4615"/>
    <lineage>
        <taxon>Eukaryota</taxon>
        <taxon>Viridiplantae</taxon>
        <taxon>Streptophyta</taxon>
        <taxon>Embryophyta</taxon>
        <taxon>Tracheophyta</taxon>
        <taxon>Spermatophyta</taxon>
        <taxon>Magnoliopsida</taxon>
        <taxon>Liliopsida</taxon>
        <taxon>Poales</taxon>
        <taxon>Bromeliaceae</taxon>
        <taxon>Bromelioideae</taxon>
        <taxon>Ananas</taxon>
    </lineage>
</organism>
<dbReference type="AlphaFoldDB" id="A0A6P5H6K7"/>
<gene>
    <name evidence="4 5" type="primary">LOC109728952</name>
</gene>
<evidence type="ECO:0000313" key="3">
    <source>
        <dbReference type="Proteomes" id="UP000515123"/>
    </source>
</evidence>
<dbReference type="Proteomes" id="UP000515123">
    <property type="component" value="Linkage group 25"/>
</dbReference>